<gene>
    <name evidence="4" type="ORF">H9657_10440</name>
</gene>
<dbReference type="PANTHER" id="PTHR34512">
    <property type="entry name" value="CELL SURFACE PROTEIN"/>
    <property type="match status" value="1"/>
</dbReference>
<organism evidence="4 5">
    <name type="scientific">Cellulomonas avistercoris</name>
    <dbReference type="NCBI Taxonomy" id="2762242"/>
    <lineage>
        <taxon>Bacteria</taxon>
        <taxon>Bacillati</taxon>
        <taxon>Actinomycetota</taxon>
        <taxon>Actinomycetes</taxon>
        <taxon>Micrococcales</taxon>
        <taxon>Cellulomonadaceae</taxon>
        <taxon>Cellulomonas</taxon>
    </lineage>
</organism>
<feature type="domain" description="Pyrrolo-quinoline quinone repeat" evidence="3">
    <location>
        <begin position="134"/>
        <end position="339"/>
    </location>
</feature>
<evidence type="ECO:0000256" key="1">
    <source>
        <dbReference type="SAM" id="MobiDB-lite"/>
    </source>
</evidence>
<dbReference type="Gene3D" id="2.130.10.10">
    <property type="entry name" value="YVTN repeat-like/Quinoprotein amine dehydrogenase"/>
    <property type="match status" value="2"/>
</dbReference>
<dbReference type="InterPro" id="IPR002372">
    <property type="entry name" value="PQQ_rpt_dom"/>
</dbReference>
<feature type="compositionally biased region" description="Gly residues" evidence="1">
    <location>
        <begin position="19"/>
        <end position="30"/>
    </location>
</feature>
<evidence type="ECO:0000313" key="4">
    <source>
        <dbReference type="EMBL" id="MBD7918691.1"/>
    </source>
</evidence>
<keyword evidence="2" id="KW-0472">Membrane</keyword>
<evidence type="ECO:0000313" key="5">
    <source>
        <dbReference type="Proteomes" id="UP000604241"/>
    </source>
</evidence>
<feature type="region of interest" description="Disordered" evidence="1">
    <location>
        <begin position="1"/>
        <end position="45"/>
    </location>
</feature>
<accession>A0ABR8QE92</accession>
<dbReference type="SMART" id="SM00564">
    <property type="entry name" value="PQQ"/>
    <property type="match status" value="5"/>
</dbReference>
<dbReference type="InterPro" id="IPR011047">
    <property type="entry name" value="Quinoprotein_ADH-like_sf"/>
</dbReference>
<sequence length="505" mass="51400">MARGDARRDVELVEDDEGVTGGAPPGGGSQPGTAAGDGEPAGAPHRTRRRLLVAGAVLLGLAVVFGVVAQGVVTSRERARMAAVAGLPGVLNPVDGPVSALRSDADADAELLRASARTPDGLFVASRETVDGTASVVAFDPADGAVAWEVELIGPGSALDVLPDGEVVRSHGSCETYGTERELLVCLADNGVNVVGRGTLAQILPTETRLVVLDARDGAVVNDLSSAAGEPLASRSIAVLADLVVLAGTGESTARVRALAADGTVAWQTSFPTTTTTAYGARAELRATSDAVALLTPDALRLLDEAGETRQQVELTSDTRMEVAPGYAVADTPQGTVVVRPDGIQRAPGTWVRLTVDDGSAPGLVLTSDERGLHAWDVDGRALWTAVPTPTAYSAVLLDGRVLIGNGTALDALDAGTGERMWSAPGLLPQSGTATDGRYVLVLAPGPGGSTPDVLVALDAADGQRAWAVDLTEPVSSILPVHGVLVAYSFDGSQDGGGLVTYVLG</sequence>
<evidence type="ECO:0000256" key="2">
    <source>
        <dbReference type="SAM" id="Phobius"/>
    </source>
</evidence>
<keyword evidence="2" id="KW-0812">Transmembrane</keyword>
<proteinExistence type="predicted"/>
<comment type="caution">
    <text evidence="4">The sequence shown here is derived from an EMBL/GenBank/DDBJ whole genome shotgun (WGS) entry which is preliminary data.</text>
</comment>
<dbReference type="Proteomes" id="UP000604241">
    <property type="component" value="Unassembled WGS sequence"/>
</dbReference>
<reference evidence="4 5" key="1">
    <citation type="submission" date="2020-08" db="EMBL/GenBank/DDBJ databases">
        <title>A Genomic Blueprint of the Chicken Gut Microbiome.</title>
        <authorList>
            <person name="Gilroy R."/>
            <person name="Ravi A."/>
            <person name="Getino M."/>
            <person name="Pursley I."/>
            <person name="Horton D.L."/>
            <person name="Alikhan N.-F."/>
            <person name="Baker D."/>
            <person name="Gharbi K."/>
            <person name="Hall N."/>
            <person name="Watson M."/>
            <person name="Adriaenssens E.M."/>
            <person name="Foster-Nyarko E."/>
            <person name="Jarju S."/>
            <person name="Secka A."/>
            <person name="Antonio M."/>
            <person name="Oren A."/>
            <person name="Chaudhuri R."/>
            <person name="La Ragione R.M."/>
            <person name="Hildebrand F."/>
            <person name="Pallen M.J."/>
        </authorList>
    </citation>
    <scope>NUCLEOTIDE SEQUENCE [LARGE SCALE GENOMIC DNA]</scope>
    <source>
        <strain evidence="4 5">Sa3CUA2</strain>
    </source>
</reference>
<dbReference type="PANTHER" id="PTHR34512:SF30">
    <property type="entry name" value="OUTER MEMBRANE PROTEIN ASSEMBLY FACTOR BAMB"/>
    <property type="match status" value="1"/>
</dbReference>
<feature type="domain" description="Pyrrolo-quinoline quinone repeat" evidence="3">
    <location>
        <begin position="410"/>
        <end position="489"/>
    </location>
</feature>
<dbReference type="InterPro" id="IPR018391">
    <property type="entry name" value="PQQ_b-propeller_rpt"/>
</dbReference>
<dbReference type="InterPro" id="IPR015943">
    <property type="entry name" value="WD40/YVTN_repeat-like_dom_sf"/>
</dbReference>
<keyword evidence="5" id="KW-1185">Reference proteome</keyword>
<dbReference type="RefSeq" id="WP_191783108.1">
    <property type="nucleotide sequence ID" value="NZ_JACSQV010000008.1"/>
</dbReference>
<feature type="transmembrane region" description="Helical" evidence="2">
    <location>
        <begin position="51"/>
        <end position="73"/>
    </location>
</feature>
<name>A0ABR8QE92_9CELL</name>
<protein>
    <submittedName>
        <fullName evidence="4">PQQ-binding-like beta-propeller repeat protein</fullName>
    </submittedName>
</protein>
<keyword evidence="2" id="KW-1133">Transmembrane helix</keyword>
<dbReference type="EMBL" id="JACSQV010000008">
    <property type="protein sequence ID" value="MBD7918691.1"/>
    <property type="molecule type" value="Genomic_DNA"/>
</dbReference>
<feature type="compositionally biased region" description="Basic and acidic residues" evidence="1">
    <location>
        <begin position="1"/>
        <end position="11"/>
    </location>
</feature>
<dbReference type="Pfam" id="PF13360">
    <property type="entry name" value="PQQ_2"/>
    <property type="match status" value="2"/>
</dbReference>
<dbReference type="SUPFAM" id="SSF50998">
    <property type="entry name" value="Quinoprotein alcohol dehydrogenase-like"/>
    <property type="match status" value="1"/>
</dbReference>
<evidence type="ECO:0000259" key="3">
    <source>
        <dbReference type="Pfam" id="PF13360"/>
    </source>
</evidence>